<keyword evidence="1" id="KW-0812">Transmembrane</keyword>
<gene>
    <name evidence="2" type="ORF">BDA96_03G440600</name>
</gene>
<evidence type="ECO:0000256" key="1">
    <source>
        <dbReference type="SAM" id="Phobius"/>
    </source>
</evidence>
<evidence type="ECO:0000313" key="2">
    <source>
        <dbReference type="EMBL" id="KAG0540798.1"/>
    </source>
</evidence>
<name>A0A921RJJ1_SORBI</name>
<dbReference type="AlphaFoldDB" id="A0A921RJJ1"/>
<organism evidence="2 3">
    <name type="scientific">Sorghum bicolor</name>
    <name type="common">Sorghum</name>
    <name type="synonym">Sorghum vulgare</name>
    <dbReference type="NCBI Taxonomy" id="4558"/>
    <lineage>
        <taxon>Eukaryota</taxon>
        <taxon>Viridiplantae</taxon>
        <taxon>Streptophyta</taxon>
        <taxon>Embryophyta</taxon>
        <taxon>Tracheophyta</taxon>
        <taxon>Spermatophyta</taxon>
        <taxon>Magnoliopsida</taxon>
        <taxon>Liliopsida</taxon>
        <taxon>Poales</taxon>
        <taxon>Poaceae</taxon>
        <taxon>PACMAD clade</taxon>
        <taxon>Panicoideae</taxon>
        <taxon>Andropogonodae</taxon>
        <taxon>Andropogoneae</taxon>
        <taxon>Sorghinae</taxon>
        <taxon>Sorghum</taxon>
    </lineage>
</organism>
<evidence type="ECO:0000313" key="3">
    <source>
        <dbReference type="Proteomes" id="UP000807115"/>
    </source>
</evidence>
<keyword evidence="1" id="KW-0472">Membrane</keyword>
<protein>
    <submittedName>
        <fullName evidence="2">Uncharacterized protein</fullName>
    </submittedName>
</protein>
<comment type="caution">
    <text evidence="2">The sequence shown here is derived from an EMBL/GenBank/DDBJ whole genome shotgun (WGS) entry which is preliminary data.</text>
</comment>
<accession>A0A921RJJ1</accession>
<dbReference type="Proteomes" id="UP000807115">
    <property type="component" value="Chromosome 3"/>
</dbReference>
<sequence>MVSPLVDKRCSGNWCVRFTAPRYQHLHLSSLVAILIGVAFVQSSPCLFFFSSRASFEPYLKHLPSVFTSSCSS</sequence>
<keyword evidence="1" id="KW-1133">Transmembrane helix</keyword>
<dbReference type="EMBL" id="CM027682">
    <property type="protein sequence ID" value="KAG0540798.1"/>
    <property type="molecule type" value="Genomic_DNA"/>
</dbReference>
<reference evidence="2" key="1">
    <citation type="journal article" date="2019" name="BMC Genomics">
        <title>A new reference genome for Sorghum bicolor reveals high levels of sequence similarity between sweet and grain genotypes: implications for the genetics of sugar metabolism.</title>
        <authorList>
            <person name="Cooper E.A."/>
            <person name="Brenton Z.W."/>
            <person name="Flinn B.S."/>
            <person name="Jenkins J."/>
            <person name="Shu S."/>
            <person name="Flowers D."/>
            <person name="Luo F."/>
            <person name="Wang Y."/>
            <person name="Xia P."/>
            <person name="Barry K."/>
            <person name="Daum C."/>
            <person name="Lipzen A."/>
            <person name="Yoshinaga Y."/>
            <person name="Schmutz J."/>
            <person name="Saski C."/>
            <person name="Vermerris W."/>
            <person name="Kresovich S."/>
        </authorList>
    </citation>
    <scope>NUCLEOTIDE SEQUENCE</scope>
</reference>
<feature type="transmembrane region" description="Helical" evidence="1">
    <location>
        <begin position="28"/>
        <end position="50"/>
    </location>
</feature>
<reference evidence="2" key="2">
    <citation type="submission" date="2020-10" db="EMBL/GenBank/DDBJ databases">
        <authorList>
            <person name="Cooper E.A."/>
            <person name="Brenton Z.W."/>
            <person name="Flinn B.S."/>
            <person name="Jenkins J."/>
            <person name="Shu S."/>
            <person name="Flowers D."/>
            <person name="Luo F."/>
            <person name="Wang Y."/>
            <person name="Xia P."/>
            <person name="Barry K."/>
            <person name="Daum C."/>
            <person name="Lipzen A."/>
            <person name="Yoshinaga Y."/>
            <person name="Schmutz J."/>
            <person name="Saski C."/>
            <person name="Vermerris W."/>
            <person name="Kresovich S."/>
        </authorList>
    </citation>
    <scope>NUCLEOTIDE SEQUENCE</scope>
</reference>
<proteinExistence type="predicted"/>